<evidence type="ECO:0000313" key="2">
    <source>
        <dbReference type="Proteomes" id="UP000594262"/>
    </source>
</evidence>
<evidence type="ECO:0000313" key="1">
    <source>
        <dbReference type="EnsemblMetazoa" id="CLYHEMP005969.2"/>
    </source>
</evidence>
<organism evidence="1 2">
    <name type="scientific">Clytia hemisphaerica</name>
    <dbReference type="NCBI Taxonomy" id="252671"/>
    <lineage>
        <taxon>Eukaryota</taxon>
        <taxon>Metazoa</taxon>
        <taxon>Cnidaria</taxon>
        <taxon>Hydrozoa</taxon>
        <taxon>Hydroidolina</taxon>
        <taxon>Leptothecata</taxon>
        <taxon>Obeliida</taxon>
        <taxon>Clytiidae</taxon>
        <taxon>Clytia</taxon>
    </lineage>
</organism>
<dbReference type="AlphaFoldDB" id="A0A7M5U3Y7"/>
<dbReference type="InterPro" id="IPR011009">
    <property type="entry name" value="Kinase-like_dom_sf"/>
</dbReference>
<dbReference type="OrthoDB" id="6036328at2759"/>
<protein>
    <submittedName>
        <fullName evidence="1">Uncharacterized protein</fullName>
    </submittedName>
</protein>
<name>A0A7M5U3Y7_9CNID</name>
<reference evidence="1" key="1">
    <citation type="submission" date="2021-01" db="UniProtKB">
        <authorList>
            <consortium name="EnsemblMetazoa"/>
        </authorList>
    </citation>
    <scope>IDENTIFICATION</scope>
</reference>
<keyword evidence="2" id="KW-1185">Reference proteome</keyword>
<accession>A0A7M5U3Y7</accession>
<dbReference type="Proteomes" id="UP000594262">
    <property type="component" value="Unplaced"/>
</dbReference>
<dbReference type="SUPFAM" id="SSF56112">
    <property type="entry name" value="Protein kinase-like (PK-like)"/>
    <property type="match status" value="1"/>
</dbReference>
<dbReference type="EnsemblMetazoa" id="CLYHEMT005969.2">
    <property type="protein sequence ID" value="CLYHEMP005969.2"/>
    <property type="gene ID" value="CLYHEMG005969"/>
</dbReference>
<sequence length="395" mass="45518">PVYVNSSGWTSVYAIKKIRIFIEVRCCSESLMTGVADDHQITFFQIPTCSYWIRVLFILSVNNMATARLQKDVFMSVYFQAMWKQIKGTLHPELDGNSSRKRRVLEKLKKDQKKKIESMVDELSVEEIFIQIGEQLSSQFKVSLQLQIPDIQNGTQEPLSDVEENGNDLSDNVEFEQRENDHPKSKRFKWRTKEVTVEEHQRKKIDRLKQVNSEQAHTISVLREKNASLSMTSASYTHQKMVEQLGQTRSASLVDASLFSNAFHSGDCVLQKEEPIFLDESEFKGLKVTNLPAGFFCDVKRYWFRDINDSVAVKCTKTDIFGHQGISILSHEHRLLVFTGKHKNIVRTMGLVGISGVLSHVMYYQDGTRLDFMMQKSTFKNFFVFRELIEGSLVD</sequence>
<proteinExistence type="predicted"/>